<keyword evidence="2" id="KW-0813">Transport</keyword>
<dbReference type="PANTHER" id="PTHR33281">
    <property type="entry name" value="UPF0187 PROTEIN YNEE"/>
    <property type="match status" value="1"/>
</dbReference>
<dbReference type="Proteomes" id="UP001437256">
    <property type="component" value="Unassembled WGS sequence"/>
</dbReference>
<evidence type="ECO:0000256" key="2">
    <source>
        <dbReference type="ARBA" id="ARBA00022448"/>
    </source>
</evidence>
<dbReference type="Pfam" id="PF25539">
    <property type="entry name" value="Bestrophin_2"/>
    <property type="match status" value="2"/>
</dbReference>
<comment type="caution">
    <text evidence="8">The sequence shown here is derived from an EMBL/GenBank/DDBJ whole genome shotgun (WGS) entry which is preliminary data.</text>
</comment>
<keyword evidence="6 7" id="KW-0472">Membrane</keyword>
<dbReference type="PANTHER" id="PTHR33281:SF21">
    <property type="entry name" value="MEMBRANE PROTEIN"/>
    <property type="match status" value="1"/>
</dbReference>
<evidence type="ECO:0000256" key="1">
    <source>
        <dbReference type="ARBA" id="ARBA00004141"/>
    </source>
</evidence>
<reference evidence="8 9" key="1">
    <citation type="submission" date="2024-05" db="EMBL/GenBank/DDBJ databases">
        <title>A draft genome resource for the thread blight pathogen Marasmius tenuissimus strain MS-2.</title>
        <authorList>
            <person name="Yulfo-Soto G.E."/>
            <person name="Baruah I.K."/>
            <person name="Amoako-Attah I."/>
            <person name="Bukari Y."/>
            <person name="Meinhardt L.W."/>
            <person name="Bailey B.A."/>
            <person name="Cohen S.P."/>
        </authorList>
    </citation>
    <scope>NUCLEOTIDE SEQUENCE [LARGE SCALE GENOMIC DNA]</scope>
    <source>
        <strain evidence="8 9">MS-2</strain>
    </source>
</reference>
<keyword evidence="4 7" id="KW-1133">Transmembrane helix</keyword>
<evidence type="ECO:0000256" key="7">
    <source>
        <dbReference type="SAM" id="Phobius"/>
    </source>
</evidence>
<gene>
    <name evidence="8" type="ORF">AAF712_001439</name>
</gene>
<accession>A0ABR3ACA3</accession>
<evidence type="ECO:0000256" key="5">
    <source>
        <dbReference type="ARBA" id="ARBA00023065"/>
    </source>
</evidence>
<comment type="subcellular location">
    <subcellularLocation>
        <location evidence="1">Membrane</location>
        <topology evidence="1">Multi-pass membrane protein</topology>
    </subcellularLocation>
</comment>
<feature type="transmembrane region" description="Helical" evidence="7">
    <location>
        <begin position="67"/>
        <end position="87"/>
    </location>
</feature>
<keyword evidence="5" id="KW-0406">Ion transport</keyword>
<proteinExistence type="predicted"/>
<dbReference type="InterPro" id="IPR044669">
    <property type="entry name" value="YneE/VCCN1/2-like"/>
</dbReference>
<name>A0ABR3ACA3_9AGAR</name>
<keyword evidence="9" id="KW-1185">Reference proteome</keyword>
<evidence type="ECO:0000313" key="9">
    <source>
        <dbReference type="Proteomes" id="UP001437256"/>
    </source>
</evidence>
<sequence>MPGTVKSSFRSVLPNLRPKRKHLRKYSWLPDVLRIKGSIIPRIIWPVSTNTLFSTAVAYAWSQGHRIALTNSVVPLLSVVVGLILVFRNGSSYDRFWDGRKAFATMTTNIRNLSRLIWVNVAPPPGDQKFISVKGKNVPLTSLQIRRMKVNTLHLCLSYAFAVKHYVRDEDGLHWDDYKGILPAGFARFDEVGNFTTKANPSTSYQATVNGSDTDGAEVPKNIATKRVRPKRSKTKVSAATTPLLSESHSTVEFHAFADHASLPLPLLIAHELTRMLFIFRREGLLETVGPAGTNAMNQMKLNMDAFDWPDGIHLKQCVTLYLFALPLTLVNTLGWMTIPIVSVVAFTLMGIEGIADEIEMPFGDDPSDLPLDRYCEDLKEEILYIIERLPECGEGMWGFDDGEGDD</sequence>
<evidence type="ECO:0000313" key="8">
    <source>
        <dbReference type="EMBL" id="KAL0071582.1"/>
    </source>
</evidence>
<evidence type="ECO:0000256" key="3">
    <source>
        <dbReference type="ARBA" id="ARBA00022692"/>
    </source>
</evidence>
<keyword evidence="3 7" id="KW-0812">Transmembrane</keyword>
<feature type="transmembrane region" description="Helical" evidence="7">
    <location>
        <begin position="43"/>
        <end position="61"/>
    </location>
</feature>
<dbReference type="EMBL" id="JBBXMP010000003">
    <property type="protein sequence ID" value="KAL0071582.1"/>
    <property type="molecule type" value="Genomic_DNA"/>
</dbReference>
<organism evidence="8 9">
    <name type="scientific">Marasmius tenuissimus</name>
    <dbReference type="NCBI Taxonomy" id="585030"/>
    <lineage>
        <taxon>Eukaryota</taxon>
        <taxon>Fungi</taxon>
        <taxon>Dikarya</taxon>
        <taxon>Basidiomycota</taxon>
        <taxon>Agaricomycotina</taxon>
        <taxon>Agaricomycetes</taxon>
        <taxon>Agaricomycetidae</taxon>
        <taxon>Agaricales</taxon>
        <taxon>Marasmiineae</taxon>
        <taxon>Marasmiaceae</taxon>
        <taxon>Marasmius</taxon>
    </lineage>
</organism>
<evidence type="ECO:0000256" key="4">
    <source>
        <dbReference type="ARBA" id="ARBA00022989"/>
    </source>
</evidence>
<evidence type="ECO:0000256" key="6">
    <source>
        <dbReference type="ARBA" id="ARBA00023136"/>
    </source>
</evidence>
<protein>
    <submittedName>
        <fullName evidence="8">Uncharacterized protein</fullName>
    </submittedName>
</protein>